<sequence>MDYCHACRRHLNGALACAGCGTPAEYLVPVAPAASAASATPGSGAPAALADVFADSLVTLSVPNERRPGARRRAAGRRRRRTTLTVALGVLIATAASLAAVRMVADAERTDRAATVVLTDDGPQQPAPLPDLPTSGAPAGPSGKATAKVAAGAAKNAGPGASAEPGTQPDPASSAPAPATSGPVSGTPGPGRTVKASGSATPKPSTSASGTASVPPPAPPTPSPTPKPTKSCVLWIFCS</sequence>
<accession>A0AAU2JQC9</accession>
<name>A0AAU2JQC9_9ACTN</name>
<evidence type="ECO:0000256" key="2">
    <source>
        <dbReference type="SAM" id="Phobius"/>
    </source>
</evidence>
<feature type="region of interest" description="Disordered" evidence="1">
    <location>
        <begin position="117"/>
        <end position="231"/>
    </location>
</feature>
<gene>
    <name evidence="3" type="ORF">OG327_10535</name>
</gene>
<feature type="compositionally biased region" description="Pro residues" evidence="1">
    <location>
        <begin position="214"/>
        <end position="227"/>
    </location>
</feature>
<keyword evidence="2" id="KW-0472">Membrane</keyword>
<organism evidence="3">
    <name type="scientific">Streptomyces sp. NBC_00049</name>
    <dbReference type="NCBI Taxonomy" id="2903617"/>
    <lineage>
        <taxon>Bacteria</taxon>
        <taxon>Bacillati</taxon>
        <taxon>Actinomycetota</taxon>
        <taxon>Actinomycetes</taxon>
        <taxon>Kitasatosporales</taxon>
        <taxon>Streptomycetaceae</taxon>
        <taxon>Streptomyces</taxon>
    </lineage>
</organism>
<proteinExistence type="predicted"/>
<evidence type="ECO:0000256" key="1">
    <source>
        <dbReference type="SAM" id="MobiDB-lite"/>
    </source>
</evidence>
<reference evidence="3" key="1">
    <citation type="submission" date="2022-10" db="EMBL/GenBank/DDBJ databases">
        <title>The complete genomes of actinobacterial strains from the NBC collection.</title>
        <authorList>
            <person name="Joergensen T.S."/>
            <person name="Alvarez Arevalo M."/>
            <person name="Sterndorff E.B."/>
            <person name="Faurdal D."/>
            <person name="Vuksanovic O."/>
            <person name="Mourched A.-S."/>
            <person name="Charusanti P."/>
            <person name="Shaw S."/>
            <person name="Blin K."/>
            <person name="Weber T."/>
        </authorList>
    </citation>
    <scope>NUCLEOTIDE SEQUENCE</scope>
    <source>
        <strain evidence="3">NBC_00049</strain>
    </source>
</reference>
<feature type="compositionally biased region" description="Low complexity" evidence="1">
    <location>
        <begin position="204"/>
        <end position="213"/>
    </location>
</feature>
<keyword evidence="2" id="KW-0812">Transmembrane</keyword>
<feature type="compositionally biased region" description="Low complexity" evidence="1">
    <location>
        <begin position="143"/>
        <end position="163"/>
    </location>
</feature>
<dbReference type="AlphaFoldDB" id="A0AAU2JQC9"/>
<keyword evidence="2" id="KW-1133">Transmembrane helix</keyword>
<evidence type="ECO:0000313" key="3">
    <source>
        <dbReference type="EMBL" id="WTU73739.1"/>
    </source>
</evidence>
<feature type="transmembrane region" description="Helical" evidence="2">
    <location>
        <begin position="82"/>
        <end position="105"/>
    </location>
</feature>
<protein>
    <recommendedName>
        <fullName evidence="4">Zinc ribbon domain-containing protein</fullName>
    </recommendedName>
</protein>
<evidence type="ECO:0008006" key="4">
    <source>
        <dbReference type="Google" id="ProtNLM"/>
    </source>
</evidence>
<dbReference type="EMBL" id="CP108264">
    <property type="protein sequence ID" value="WTU73739.1"/>
    <property type="molecule type" value="Genomic_DNA"/>
</dbReference>
<feature type="compositionally biased region" description="Low complexity" evidence="1">
    <location>
        <begin position="171"/>
        <end position="191"/>
    </location>
</feature>